<evidence type="ECO:0000259" key="2">
    <source>
        <dbReference type="Pfam" id="PF00248"/>
    </source>
</evidence>
<gene>
    <name evidence="3" type="ORF">KKP3000_002580</name>
</gene>
<protein>
    <submittedName>
        <fullName evidence="3">Aldo/keto reductase</fullName>
    </submittedName>
</protein>
<dbReference type="SUPFAM" id="SSF51430">
    <property type="entry name" value="NAD(P)-linked oxidoreductase"/>
    <property type="match status" value="1"/>
</dbReference>
<dbReference type="Gene3D" id="3.20.20.100">
    <property type="entry name" value="NADP-dependent oxidoreductase domain"/>
    <property type="match status" value="1"/>
</dbReference>
<dbReference type="PANTHER" id="PTHR43364:SF4">
    <property type="entry name" value="NAD(P)-LINKED OXIDOREDUCTASE SUPERFAMILY PROTEIN"/>
    <property type="match status" value="1"/>
</dbReference>
<name>A0ABV5ALR3_9BACL</name>
<feature type="domain" description="NADP-dependent oxidoreductase" evidence="2">
    <location>
        <begin position="16"/>
        <end position="302"/>
    </location>
</feature>
<keyword evidence="1" id="KW-0560">Oxidoreductase</keyword>
<proteinExistence type="predicted"/>
<dbReference type="Pfam" id="PF00248">
    <property type="entry name" value="Aldo_ket_red"/>
    <property type="match status" value="1"/>
</dbReference>
<evidence type="ECO:0000313" key="3">
    <source>
        <dbReference type="EMBL" id="MFB5192985.1"/>
    </source>
</evidence>
<accession>A0ABV5ALR3</accession>
<organism evidence="3 4">
    <name type="scientific">Alicyclobacillus fastidiosus</name>
    <dbReference type="NCBI Taxonomy" id="392011"/>
    <lineage>
        <taxon>Bacteria</taxon>
        <taxon>Bacillati</taxon>
        <taxon>Bacillota</taxon>
        <taxon>Bacilli</taxon>
        <taxon>Bacillales</taxon>
        <taxon>Alicyclobacillaceae</taxon>
        <taxon>Alicyclobacillus</taxon>
    </lineage>
</organism>
<dbReference type="InterPro" id="IPR050523">
    <property type="entry name" value="AKR_Detox_Biosynth"/>
</dbReference>
<comment type="caution">
    <text evidence="3">The sequence shown here is derived from an EMBL/GenBank/DDBJ whole genome shotgun (WGS) entry which is preliminary data.</text>
</comment>
<reference evidence="3 4" key="1">
    <citation type="journal article" date="2024" name="Int. J. Mol. Sci.">
        <title>Exploration of Alicyclobacillus spp. Genome in Search of Antibiotic Resistance.</title>
        <authorList>
            <person name="Bucka-Kolendo J."/>
            <person name="Kiousi D.E."/>
            <person name="Dekowska A."/>
            <person name="Mikolajczuk-Szczyrba A."/>
            <person name="Karadedos D.M."/>
            <person name="Michael P."/>
            <person name="Galanis A."/>
            <person name="Sokolowska B."/>
        </authorList>
    </citation>
    <scope>NUCLEOTIDE SEQUENCE [LARGE SCALE GENOMIC DNA]</scope>
    <source>
        <strain evidence="3 4">KKP 3000</strain>
    </source>
</reference>
<dbReference type="CDD" id="cd19082">
    <property type="entry name" value="AKR_AKR10A1_2"/>
    <property type="match status" value="1"/>
</dbReference>
<dbReference type="RefSeq" id="WP_275473834.1">
    <property type="nucleotide sequence ID" value="NZ_CP162940.1"/>
</dbReference>
<dbReference type="EMBL" id="JBDXSU010000033">
    <property type="protein sequence ID" value="MFB5192985.1"/>
    <property type="molecule type" value="Genomic_DNA"/>
</dbReference>
<keyword evidence="4" id="KW-1185">Reference proteome</keyword>
<evidence type="ECO:0000313" key="4">
    <source>
        <dbReference type="Proteomes" id="UP001579974"/>
    </source>
</evidence>
<dbReference type="Proteomes" id="UP001579974">
    <property type="component" value="Unassembled WGS sequence"/>
</dbReference>
<dbReference type="InterPro" id="IPR036812">
    <property type="entry name" value="NAD(P)_OxRdtase_dom_sf"/>
</dbReference>
<dbReference type="PANTHER" id="PTHR43364">
    <property type="entry name" value="NADH-SPECIFIC METHYLGLYOXAL REDUCTASE-RELATED"/>
    <property type="match status" value="1"/>
</dbReference>
<dbReference type="InterPro" id="IPR023210">
    <property type="entry name" value="NADP_OxRdtase_dom"/>
</dbReference>
<evidence type="ECO:0000256" key="1">
    <source>
        <dbReference type="ARBA" id="ARBA00023002"/>
    </source>
</evidence>
<sequence length="311" mass="34425">MKMIDIAGLSKPCSQLIMGSMVFSPDDMDRCRGLLDAFVEAGGNAIDLAHIYNGGRSELAVGKWLQERDREKLVIIDKGAHPHGNRNRVNAKDIAADLNESLQRLGVDAIDVYLLHRDDPAVPVGDILEILNEHKSAGKIEVFGTSNWTWQRIEEANEYAYAHGLDGFCCNSPNLSLATANEPRWPGCVTVDAETLVWHERTLLPLLSWSSQAGGFFTGRYSPEIQEDADMVRVYYNAQNWNRLARATELAVAKGVDANAIALAYVLNQRFPTAAIIGPHSLVELQSSLVARDVQLNEEEIDWLLTGRQVS</sequence>